<sequence>MSNPGKRFEEDFKSSIDNNENWVYRLRDNAASFSGGTNTRFASTNICDFLIFNNKYRTLYLAELKSTKGSSIPYTMIKDNQITGLSEAGKHNVIPCFFFNFREKNNATYFMIIDDFINMKCALDKKSFNTQDLEKYGAISVSCNIKRTRYRYDIETLIKQIHI</sequence>
<dbReference type="InterPro" id="IPR011856">
    <property type="entry name" value="tRNA_endonuc-like_dom_sf"/>
</dbReference>
<dbReference type="Proteomes" id="UP000315200">
    <property type="component" value="Unassembled WGS sequence"/>
</dbReference>
<dbReference type="Pfam" id="PF03838">
    <property type="entry name" value="RecU"/>
    <property type="match status" value="1"/>
</dbReference>
<dbReference type="Proteomes" id="UP000501069">
    <property type="component" value="Chromosome"/>
</dbReference>
<evidence type="ECO:0000256" key="9">
    <source>
        <dbReference type="ARBA" id="ARBA00022842"/>
    </source>
</evidence>
<evidence type="ECO:0000256" key="10">
    <source>
        <dbReference type="ARBA" id="ARBA00023172"/>
    </source>
</evidence>
<evidence type="ECO:0000313" key="14">
    <source>
        <dbReference type="EMBL" id="GEA37645.1"/>
    </source>
</evidence>
<evidence type="ECO:0000256" key="4">
    <source>
        <dbReference type="ARBA" id="ARBA00022722"/>
    </source>
</evidence>
<comment type="similarity">
    <text evidence="12">Belongs to the RecU family.</text>
</comment>
<evidence type="ECO:0000256" key="3">
    <source>
        <dbReference type="ARBA" id="ARBA00022490"/>
    </source>
</evidence>
<keyword evidence="8" id="KW-0378">Hydrolase</keyword>
<evidence type="ECO:0000256" key="12">
    <source>
        <dbReference type="ARBA" id="ARBA00023447"/>
    </source>
</evidence>
<evidence type="ECO:0000256" key="7">
    <source>
        <dbReference type="ARBA" id="ARBA00022763"/>
    </source>
</evidence>
<evidence type="ECO:0000313" key="17">
    <source>
        <dbReference type="Proteomes" id="UP000501069"/>
    </source>
</evidence>
<evidence type="ECO:0000256" key="8">
    <source>
        <dbReference type="ARBA" id="ARBA00022801"/>
    </source>
</evidence>
<dbReference type="InterPro" id="IPR004612">
    <property type="entry name" value="Resolv_RecU"/>
</dbReference>
<keyword evidence="4" id="KW-0540">Nuclease</keyword>
<keyword evidence="5" id="KW-0479">Metal-binding</keyword>
<evidence type="ECO:0000256" key="5">
    <source>
        <dbReference type="ARBA" id="ARBA00022723"/>
    </source>
</evidence>
<accession>A0A829W5P3</accession>
<keyword evidence="11" id="KW-0234">DNA repair</keyword>
<protein>
    <recommendedName>
        <fullName evidence="13">Holliday junction resolvase RecU</fullName>
    </recommendedName>
</protein>
<keyword evidence="7" id="KW-0227">DNA damage</keyword>
<keyword evidence="10" id="KW-0233">DNA recombination</keyword>
<organism evidence="14 16">
    <name type="scientific">Enterocloster clostridioformis</name>
    <dbReference type="NCBI Taxonomy" id="1531"/>
    <lineage>
        <taxon>Bacteria</taxon>
        <taxon>Bacillati</taxon>
        <taxon>Bacillota</taxon>
        <taxon>Clostridia</taxon>
        <taxon>Lachnospirales</taxon>
        <taxon>Lachnospiraceae</taxon>
        <taxon>Enterocloster</taxon>
    </lineage>
</organism>
<comment type="subcellular location">
    <subcellularLocation>
        <location evidence="2">Cytoplasm</location>
    </subcellularLocation>
</comment>
<evidence type="ECO:0000313" key="15">
    <source>
        <dbReference type="EMBL" id="QIX93879.1"/>
    </source>
</evidence>
<dbReference type="EMBL" id="CP050964">
    <property type="protein sequence ID" value="QIX93879.1"/>
    <property type="molecule type" value="Genomic_DNA"/>
</dbReference>
<reference evidence="15 17" key="2">
    <citation type="submission" date="2019-11" db="EMBL/GenBank/DDBJ databases">
        <title>FDA dAtabase for Regulatory Grade micrObial Sequences (FDA-ARGOS): Supporting development and validation of Infectious Disease Dx tests.</title>
        <authorList>
            <person name="Turner S."/>
            <person name="Byrd R."/>
            <person name="Tallon L."/>
            <person name="Sadzewicz L."/>
            <person name="Vavikolanu K."/>
            <person name="Mehta A."/>
            <person name="Aluvathingal J."/>
            <person name="Nadendla S."/>
            <person name="Myers T."/>
            <person name="Yan Y."/>
            <person name="Sichtig H."/>
        </authorList>
    </citation>
    <scope>NUCLEOTIDE SEQUENCE [LARGE SCALE GENOMIC DNA]</scope>
    <source>
        <strain evidence="15 17">FDAARGOS_739</strain>
    </source>
</reference>
<dbReference type="EMBL" id="BJLB01000001">
    <property type="protein sequence ID" value="GEA37645.1"/>
    <property type="molecule type" value="Genomic_DNA"/>
</dbReference>
<proteinExistence type="inferred from homology"/>
<gene>
    <name evidence="14" type="ORF">Ccl03g_33580</name>
    <name evidence="15" type="ORF">FOC47_27050</name>
</gene>
<evidence type="ECO:0000256" key="1">
    <source>
        <dbReference type="ARBA" id="ARBA00001946"/>
    </source>
</evidence>
<dbReference type="GeneID" id="57964864"/>
<dbReference type="AlphaFoldDB" id="A0A829W5P3"/>
<dbReference type="InterPro" id="IPR011335">
    <property type="entry name" value="Restrct_endonuc-II-like"/>
</dbReference>
<dbReference type="GO" id="GO:0003676">
    <property type="term" value="F:nucleic acid binding"/>
    <property type="evidence" value="ECO:0007669"/>
    <property type="project" value="InterPro"/>
</dbReference>
<dbReference type="SUPFAM" id="SSF52980">
    <property type="entry name" value="Restriction endonuclease-like"/>
    <property type="match status" value="1"/>
</dbReference>
<evidence type="ECO:0000256" key="11">
    <source>
        <dbReference type="ARBA" id="ARBA00023204"/>
    </source>
</evidence>
<evidence type="ECO:0000256" key="6">
    <source>
        <dbReference type="ARBA" id="ARBA00022759"/>
    </source>
</evidence>
<keyword evidence="3" id="KW-0963">Cytoplasm</keyword>
<name>A0A829W5P3_9FIRM</name>
<keyword evidence="6" id="KW-0255">Endonuclease</keyword>
<dbReference type="RefSeq" id="WP_002588821.1">
    <property type="nucleotide sequence ID" value="NZ_BJLB01000001.1"/>
</dbReference>
<dbReference type="Gene3D" id="3.40.1350.10">
    <property type="match status" value="1"/>
</dbReference>
<comment type="cofactor">
    <cofactor evidence="1">
        <name>Mg(2+)</name>
        <dbReference type="ChEBI" id="CHEBI:18420"/>
    </cofactor>
</comment>
<evidence type="ECO:0000256" key="2">
    <source>
        <dbReference type="ARBA" id="ARBA00004496"/>
    </source>
</evidence>
<reference evidence="14 16" key="1">
    <citation type="submission" date="2019-06" db="EMBL/GenBank/DDBJ databases">
        <title>Draft genome sequence of [Clostridium] clostridioforme NBRC 113352.</title>
        <authorList>
            <person name="Miura T."/>
            <person name="Furukawa M."/>
            <person name="Shimamura M."/>
            <person name="Ohyama Y."/>
            <person name="Yamazoe A."/>
            <person name="Kawasaki H."/>
        </authorList>
    </citation>
    <scope>NUCLEOTIDE SEQUENCE [LARGE SCALE GENOMIC DNA]</scope>
    <source>
        <strain evidence="14 16">NBRC 113352</strain>
    </source>
</reference>
<keyword evidence="9" id="KW-0460">Magnesium</keyword>
<evidence type="ECO:0000313" key="16">
    <source>
        <dbReference type="Proteomes" id="UP000315200"/>
    </source>
</evidence>
<evidence type="ECO:0000256" key="13">
    <source>
        <dbReference type="ARBA" id="ARBA00029523"/>
    </source>
</evidence>